<feature type="transmembrane region" description="Helical" evidence="5">
    <location>
        <begin position="170"/>
        <end position="189"/>
    </location>
</feature>
<dbReference type="InterPro" id="IPR007016">
    <property type="entry name" value="O-antigen_ligase-rel_domated"/>
</dbReference>
<reference evidence="7 8" key="1">
    <citation type="submission" date="2018-11" db="EMBL/GenBank/DDBJ databases">
        <title>Genomes From Bacteria Associated with the Canine Oral Cavity: a Test Case for Automated Genome-Based Taxonomic Assignment.</title>
        <authorList>
            <person name="Coil D.A."/>
            <person name="Jospin G."/>
            <person name="Darling A.E."/>
            <person name="Wallis C."/>
            <person name="Davis I.J."/>
            <person name="Harris S."/>
            <person name="Eisen J.A."/>
            <person name="Holcombe L.J."/>
            <person name="O'Flynn C."/>
        </authorList>
    </citation>
    <scope>NUCLEOTIDE SEQUENCE [LARGE SCALE GENOMIC DNA]</scope>
    <source>
        <strain evidence="7 8">OH887_COT-365</strain>
    </source>
</reference>
<evidence type="ECO:0000313" key="7">
    <source>
        <dbReference type="EMBL" id="RRD04464.1"/>
    </source>
</evidence>
<proteinExistence type="predicted"/>
<dbReference type="RefSeq" id="WP_124845094.1">
    <property type="nucleotide sequence ID" value="NZ_RQZG01000011.1"/>
</dbReference>
<dbReference type="EMBL" id="RQZG01000011">
    <property type="protein sequence ID" value="RRD04464.1"/>
    <property type="molecule type" value="Genomic_DNA"/>
</dbReference>
<dbReference type="PANTHER" id="PTHR37422:SF13">
    <property type="entry name" value="LIPOPOLYSACCHARIDE BIOSYNTHESIS PROTEIN PA4999-RELATED"/>
    <property type="match status" value="1"/>
</dbReference>
<comment type="subcellular location">
    <subcellularLocation>
        <location evidence="1">Membrane</location>
        <topology evidence="1">Multi-pass membrane protein</topology>
    </subcellularLocation>
</comment>
<comment type="caution">
    <text evidence="7">The sequence shown here is derived from an EMBL/GenBank/DDBJ whole genome shotgun (WGS) entry which is preliminary data.</text>
</comment>
<accession>A0A3P1T553</accession>
<evidence type="ECO:0000256" key="4">
    <source>
        <dbReference type="ARBA" id="ARBA00023136"/>
    </source>
</evidence>
<protein>
    <recommendedName>
        <fullName evidence="6">O-antigen ligase-related domain-containing protein</fullName>
    </recommendedName>
</protein>
<dbReference type="GO" id="GO:0016020">
    <property type="term" value="C:membrane"/>
    <property type="evidence" value="ECO:0007669"/>
    <property type="project" value="UniProtKB-SubCell"/>
</dbReference>
<dbReference type="InterPro" id="IPR051533">
    <property type="entry name" value="WaaL-like"/>
</dbReference>
<dbReference type="AlphaFoldDB" id="A0A3P1T553"/>
<dbReference type="Proteomes" id="UP000280819">
    <property type="component" value="Unassembled WGS sequence"/>
</dbReference>
<evidence type="ECO:0000313" key="8">
    <source>
        <dbReference type="Proteomes" id="UP000280819"/>
    </source>
</evidence>
<keyword evidence="4 5" id="KW-0472">Membrane</keyword>
<dbReference type="Pfam" id="PF04932">
    <property type="entry name" value="Wzy_C"/>
    <property type="match status" value="1"/>
</dbReference>
<feature type="transmembrane region" description="Helical" evidence="5">
    <location>
        <begin position="34"/>
        <end position="56"/>
    </location>
</feature>
<evidence type="ECO:0000256" key="2">
    <source>
        <dbReference type="ARBA" id="ARBA00022692"/>
    </source>
</evidence>
<name>A0A3P1T553_9ACTN</name>
<feature type="transmembrane region" description="Helical" evidence="5">
    <location>
        <begin position="138"/>
        <end position="158"/>
    </location>
</feature>
<keyword evidence="2 5" id="KW-0812">Transmembrane</keyword>
<feature type="domain" description="O-antigen ligase-related" evidence="6">
    <location>
        <begin position="204"/>
        <end position="355"/>
    </location>
</feature>
<feature type="transmembrane region" description="Helical" evidence="5">
    <location>
        <begin position="403"/>
        <end position="423"/>
    </location>
</feature>
<evidence type="ECO:0000256" key="3">
    <source>
        <dbReference type="ARBA" id="ARBA00022989"/>
    </source>
</evidence>
<feature type="transmembrane region" description="Helical" evidence="5">
    <location>
        <begin position="244"/>
        <end position="262"/>
    </location>
</feature>
<sequence>MRRVATLFGCSAPAVVLVASLFNGQQVMIDDPVGITAWLLGAAPALLVGLILLPWAAGRRPLVDGSRWVVAATVTMFAWCAIRTIGVPRCLLTRAGEPFEKCLPEWVAWVPLLQAVTTAGFAWLLVAAVPPRLLNRWLVALASAVAVGTTVALVRALIHPRGFNRLGSGLGGPAVLSVALVLAAVLLVAAARVTRRRRRPLLLGAVWLAVLVVLTFSRAGVAVAVIVAVVLAGTGRLRVGRRELMLIGGVLLALVLAVALVFPDLLGRLLTLGDPDRAATTRIALGFWAEDWGRILGGAGTARVWPWFAVDADLLWASENGLYGMAGMSGEILGHAHSTFLTVLVEHGVIGMLLLAAILVAICWAAVRSRGDEPWRWGLVAAVAVVPAFFFDTYLFRNPGVTFVWWLVIFAGLAGWGVTGRAADGKVDPMSEPGTNTLEA</sequence>
<evidence type="ECO:0000256" key="1">
    <source>
        <dbReference type="ARBA" id="ARBA00004141"/>
    </source>
</evidence>
<feature type="transmembrane region" description="Helical" evidence="5">
    <location>
        <begin position="68"/>
        <end position="86"/>
    </location>
</feature>
<feature type="transmembrane region" description="Helical" evidence="5">
    <location>
        <begin position="201"/>
        <end position="232"/>
    </location>
</feature>
<feature type="transmembrane region" description="Helical" evidence="5">
    <location>
        <begin position="379"/>
        <end position="396"/>
    </location>
</feature>
<evidence type="ECO:0000259" key="6">
    <source>
        <dbReference type="Pfam" id="PF04932"/>
    </source>
</evidence>
<gene>
    <name evidence="7" type="ORF">EII34_10440</name>
</gene>
<organism evidence="7 8">
    <name type="scientific">Arachnia propionica</name>
    <dbReference type="NCBI Taxonomy" id="1750"/>
    <lineage>
        <taxon>Bacteria</taxon>
        <taxon>Bacillati</taxon>
        <taxon>Actinomycetota</taxon>
        <taxon>Actinomycetes</taxon>
        <taxon>Propionibacteriales</taxon>
        <taxon>Propionibacteriaceae</taxon>
        <taxon>Arachnia</taxon>
    </lineage>
</organism>
<dbReference type="PANTHER" id="PTHR37422">
    <property type="entry name" value="TEICHURONIC ACID BIOSYNTHESIS PROTEIN TUAE"/>
    <property type="match status" value="1"/>
</dbReference>
<feature type="transmembrane region" description="Helical" evidence="5">
    <location>
        <begin position="348"/>
        <end position="367"/>
    </location>
</feature>
<dbReference type="OrthoDB" id="3712312at2"/>
<feature type="transmembrane region" description="Helical" evidence="5">
    <location>
        <begin position="106"/>
        <end position="126"/>
    </location>
</feature>
<keyword evidence="3 5" id="KW-1133">Transmembrane helix</keyword>
<evidence type="ECO:0000256" key="5">
    <source>
        <dbReference type="SAM" id="Phobius"/>
    </source>
</evidence>